<organism evidence="1">
    <name type="scientific">marine sediment metagenome</name>
    <dbReference type="NCBI Taxonomy" id="412755"/>
    <lineage>
        <taxon>unclassified sequences</taxon>
        <taxon>metagenomes</taxon>
        <taxon>ecological metagenomes</taxon>
    </lineage>
</organism>
<name>X0RXA9_9ZZZZ</name>
<protein>
    <submittedName>
        <fullName evidence="1">Uncharacterized protein</fullName>
    </submittedName>
</protein>
<accession>X0RXA9</accession>
<dbReference type="AlphaFoldDB" id="X0RXA9"/>
<comment type="caution">
    <text evidence="1">The sequence shown here is derived from an EMBL/GenBank/DDBJ whole genome shotgun (WGS) entry which is preliminary data.</text>
</comment>
<evidence type="ECO:0000313" key="1">
    <source>
        <dbReference type="EMBL" id="GAF68387.1"/>
    </source>
</evidence>
<proteinExistence type="predicted"/>
<dbReference type="EMBL" id="BARS01007695">
    <property type="protein sequence ID" value="GAF68387.1"/>
    <property type="molecule type" value="Genomic_DNA"/>
</dbReference>
<gene>
    <name evidence="1" type="ORF">S01H1_14770</name>
</gene>
<sequence length="62" mass="7060">MDDLYLKFIFTDRGGRRVFNIYEVEPTDVSVTEGVEILGQIRLSPDHDDGDVDWAEATPSEE</sequence>
<reference evidence="1" key="1">
    <citation type="journal article" date="2014" name="Front. Microbiol.">
        <title>High frequency of phylogenetically diverse reductive dehalogenase-homologous genes in deep subseafloor sedimentary metagenomes.</title>
        <authorList>
            <person name="Kawai M."/>
            <person name="Futagami T."/>
            <person name="Toyoda A."/>
            <person name="Takaki Y."/>
            <person name="Nishi S."/>
            <person name="Hori S."/>
            <person name="Arai W."/>
            <person name="Tsubouchi T."/>
            <person name="Morono Y."/>
            <person name="Uchiyama I."/>
            <person name="Ito T."/>
            <person name="Fujiyama A."/>
            <person name="Inagaki F."/>
            <person name="Takami H."/>
        </authorList>
    </citation>
    <scope>NUCLEOTIDE SEQUENCE</scope>
    <source>
        <strain evidence="1">Expedition CK06-06</strain>
    </source>
</reference>